<keyword evidence="3" id="KW-1185">Reference proteome</keyword>
<sequence length="147" mass="16885">LPHHEAHLCPVRALWYWINASRITSGFLFRPITKFGSVSRTNKSMSTTAFLKLFRMNLMDVDVDPAPYGTHSIRRGGVQYLLLFKRAGLRQICEWGGWSTEFTSSSVLRYIISVSDDVQLIRQDFLDPHRPPQLKCYSCGRMCHCSS</sequence>
<dbReference type="Proteomes" id="UP001215598">
    <property type="component" value="Unassembled WGS sequence"/>
</dbReference>
<dbReference type="SUPFAM" id="SSF56349">
    <property type="entry name" value="DNA breaking-rejoining enzymes"/>
    <property type="match status" value="1"/>
</dbReference>
<organism evidence="2 3">
    <name type="scientific">Mycena metata</name>
    <dbReference type="NCBI Taxonomy" id="1033252"/>
    <lineage>
        <taxon>Eukaryota</taxon>
        <taxon>Fungi</taxon>
        <taxon>Dikarya</taxon>
        <taxon>Basidiomycota</taxon>
        <taxon>Agaricomycotina</taxon>
        <taxon>Agaricomycetes</taxon>
        <taxon>Agaricomycetidae</taxon>
        <taxon>Agaricales</taxon>
        <taxon>Marasmiineae</taxon>
        <taxon>Mycenaceae</taxon>
        <taxon>Mycena</taxon>
    </lineage>
</organism>
<dbReference type="EMBL" id="JARKIB010000048">
    <property type="protein sequence ID" value="KAJ7755954.1"/>
    <property type="molecule type" value="Genomic_DNA"/>
</dbReference>
<dbReference type="Gene3D" id="1.10.443.10">
    <property type="entry name" value="Intergrase catalytic core"/>
    <property type="match status" value="1"/>
</dbReference>
<gene>
    <name evidence="2" type="ORF">B0H16DRAFT_1315486</name>
</gene>
<comment type="caution">
    <text evidence="2">The sequence shown here is derived from an EMBL/GenBank/DDBJ whole genome shotgun (WGS) entry which is preliminary data.</text>
</comment>
<reference evidence="2" key="1">
    <citation type="submission" date="2023-03" db="EMBL/GenBank/DDBJ databases">
        <title>Massive genome expansion in bonnet fungi (Mycena s.s.) driven by repeated elements and novel gene families across ecological guilds.</title>
        <authorList>
            <consortium name="Lawrence Berkeley National Laboratory"/>
            <person name="Harder C.B."/>
            <person name="Miyauchi S."/>
            <person name="Viragh M."/>
            <person name="Kuo A."/>
            <person name="Thoen E."/>
            <person name="Andreopoulos B."/>
            <person name="Lu D."/>
            <person name="Skrede I."/>
            <person name="Drula E."/>
            <person name="Henrissat B."/>
            <person name="Morin E."/>
            <person name="Kohler A."/>
            <person name="Barry K."/>
            <person name="LaButti K."/>
            <person name="Morin E."/>
            <person name="Salamov A."/>
            <person name="Lipzen A."/>
            <person name="Mereny Z."/>
            <person name="Hegedus B."/>
            <person name="Baldrian P."/>
            <person name="Stursova M."/>
            <person name="Weitz H."/>
            <person name="Taylor A."/>
            <person name="Grigoriev I.V."/>
            <person name="Nagy L.G."/>
            <person name="Martin F."/>
            <person name="Kauserud H."/>
        </authorList>
    </citation>
    <scope>NUCLEOTIDE SEQUENCE</scope>
    <source>
        <strain evidence="2">CBHHK182m</strain>
    </source>
</reference>
<dbReference type="InterPro" id="IPR011010">
    <property type="entry name" value="DNA_brk_join_enz"/>
</dbReference>
<dbReference type="GO" id="GO:0015074">
    <property type="term" value="P:DNA integration"/>
    <property type="evidence" value="ECO:0007669"/>
    <property type="project" value="InterPro"/>
</dbReference>
<feature type="non-terminal residue" evidence="2">
    <location>
        <position position="1"/>
    </location>
</feature>
<name>A0AAD7NCF0_9AGAR</name>
<evidence type="ECO:0000313" key="2">
    <source>
        <dbReference type="EMBL" id="KAJ7755954.1"/>
    </source>
</evidence>
<proteinExistence type="predicted"/>
<keyword evidence="1" id="KW-0233">DNA recombination</keyword>
<dbReference type="InterPro" id="IPR013762">
    <property type="entry name" value="Integrase-like_cat_sf"/>
</dbReference>
<accession>A0AAD7NCF0</accession>
<dbReference type="GO" id="GO:0003677">
    <property type="term" value="F:DNA binding"/>
    <property type="evidence" value="ECO:0007669"/>
    <property type="project" value="InterPro"/>
</dbReference>
<evidence type="ECO:0000313" key="3">
    <source>
        <dbReference type="Proteomes" id="UP001215598"/>
    </source>
</evidence>
<protein>
    <submittedName>
        <fullName evidence="2">Uncharacterized protein</fullName>
    </submittedName>
</protein>
<dbReference type="AlphaFoldDB" id="A0AAD7NCF0"/>
<evidence type="ECO:0000256" key="1">
    <source>
        <dbReference type="ARBA" id="ARBA00023172"/>
    </source>
</evidence>
<dbReference type="GO" id="GO:0006310">
    <property type="term" value="P:DNA recombination"/>
    <property type="evidence" value="ECO:0007669"/>
    <property type="project" value="UniProtKB-KW"/>
</dbReference>